<organism evidence="1 2">
    <name type="scientific">Geodia barretti</name>
    <name type="common">Barrett's horny sponge</name>
    <dbReference type="NCBI Taxonomy" id="519541"/>
    <lineage>
        <taxon>Eukaryota</taxon>
        <taxon>Metazoa</taxon>
        <taxon>Porifera</taxon>
        <taxon>Demospongiae</taxon>
        <taxon>Heteroscleromorpha</taxon>
        <taxon>Tetractinellida</taxon>
        <taxon>Astrophorina</taxon>
        <taxon>Geodiidae</taxon>
        <taxon>Geodia</taxon>
    </lineage>
</organism>
<keyword evidence="2" id="KW-1185">Reference proteome</keyword>
<dbReference type="AlphaFoldDB" id="A0AA35X3V6"/>
<dbReference type="EMBL" id="CASHTH010003007">
    <property type="protein sequence ID" value="CAI8038711.1"/>
    <property type="molecule type" value="Genomic_DNA"/>
</dbReference>
<name>A0AA35X3V6_GEOBA</name>
<evidence type="ECO:0000313" key="1">
    <source>
        <dbReference type="EMBL" id="CAI8038711.1"/>
    </source>
</evidence>
<feature type="non-terminal residue" evidence="1">
    <location>
        <position position="1"/>
    </location>
</feature>
<evidence type="ECO:0000313" key="2">
    <source>
        <dbReference type="Proteomes" id="UP001174909"/>
    </source>
</evidence>
<dbReference type="Proteomes" id="UP001174909">
    <property type="component" value="Unassembled WGS sequence"/>
</dbReference>
<protein>
    <submittedName>
        <fullName evidence="1">Uncharacterized protein</fullName>
    </submittedName>
</protein>
<comment type="caution">
    <text evidence="1">The sequence shown here is derived from an EMBL/GenBank/DDBJ whole genome shotgun (WGS) entry which is preliminary data.</text>
</comment>
<sequence length="70" mass="7789">TTEFEVRLSVTSTDRLRINSSQSRARVLIDDSRELECYVTVGYKSNSNTVMEMDGYTEVCATSTSKGIGE</sequence>
<reference evidence="1" key="1">
    <citation type="submission" date="2023-03" db="EMBL/GenBank/DDBJ databases">
        <authorList>
            <person name="Steffen K."/>
            <person name="Cardenas P."/>
        </authorList>
    </citation>
    <scope>NUCLEOTIDE SEQUENCE</scope>
</reference>
<accession>A0AA35X3V6</accession>
<gene>
    <name evidence="1" type="ORF">GBAR_LOCUS21582</name>
</gene>
<proteinExistence type="predicted"/>
<feature type="non-terminal residue" evidence="1">
    <location>
        <position position="70"/>
    </location>
</feature>